<evidence type="ECO:0000256" key="1">
    <source>
        <dbReference type="SAM" id="MobiDB-lite"/>
    </source>
</evidence>
<dbReference type="EMBL" id="KK853343">
    <property type="protein sequence ID" value="KDR08285.1"/>
    <property type="molecule type" value="Genomic_DNA"/>
</dbReference>
<dbReference type="OMA" id="YEDEPSF"/>
<dbReference type="GO" id="GO:0005737">
    <property type="term" value="C:cytoplasm"/>
    <property type="evidence" value="ECO:0007669"/>
    <property type="project" value="TreeGrafter"/>
</dbReference>
<dbReference type="GO" id="GO:0003743">
    <property type="term" value="F:translation initiation factor activity"/>
    <property type="evidence" value="ECO:0007669"/>
    <property type="project" value="TreeGrafter"/>
</dbReference>
<dbReference type="InParanoid" id="A0A067QKA2"/>
<evidence type="ECO:0000313" key="2">
    <source>
        <dbReference type="EMBL" id="KDR08285.1"/>
    </source>
</evidence>
<feature type="region of interest" description="Disordered" evidence="1">
    <location>
        <begin position="245"/>
        <end position="279"/>
    </location>
</feature>
<dbReference type="GO" id="GO:0034518">
    <property type="term" value="C:RNA cap binding complex"/>
    <property type="evidence" value="ECO:0007669"/>
    <property type="project" value="TreeGrafter"/>
</dbReference>
<dbReference type="OrthoDB" id="6357832at2759"/>
<proteinExistence type="predicted"/>
<feature type="region of interest" description="Disordered" evidence="1">
    <location>
        <begin position="338"/>
        <end position="392"/>
    </location>
</feature>
<dbReference type="Gene3D" id="1.25.40.180">
    <property type="match status" value="1"/>
</dbReference>
<dbReference type="InterPro" id="IPR036612">
    <property type="entry name" value="KH_dom_type_1_sf"/>
</dbReference>
<dbReference type="STRING" id="136037.A0A067QKA2"/>
<dbReference type="GO" id="GO:0045727">
    <property type="term" value="P:positive regulation of translation"/>
    <property type="evidence" value="ECO:0007669"/>
    <property type="project" value="InterPro"/>
</dbReference>
<protein>
    <recommendedName>
        <fullName evidence="4">Eukaryotic translation initiation factor 4E-binding protein Mextli</fullName>
    </recommendedName>
</protein>
<reference evidence="2 3" key="1">
    <citation type="journal article" date="2014" name="Nat. Commun.">
        <title>Molecular traces of alternative social organization in a termite genome.</title>
        <authorList>
            <person name="Terrapon N."/>
            <person name="Li C."/>
            <person name="Robertson H.M."/>
            <person name="Ji L."/>
            <person name="Meng X."/>
            <person name="Booth W."/>
            <person name="Chen Z."/>
            <person name="Childers C.P."/>
            <person name="Glastad K.M."/>
            <person name="Gokhale K."/>
            <person name="Gowin J."/>
            <person name="Gronenberg W."/>
            <person name="Hermansen R.A."/>
            <person name="Hu H."/>
            <person name="Hunt B.G."/>
            <person name="Huylmans A.K."/>
            <person name="Khalil S.M."/>
            <person name="Mitchell R.D."/>
            <person name="Munoz-Torres M.C."/>
            <person name="Mustard J.A."/>
            <person name="Pan H."/>
            <person name="Reese J.T."/>
            <person name="Scharf M.E."/>
            <person name="Sun F."/>
            <person name="Vogel H."/>
            <person name="Xiao J."/>
            <person name="Yang W."/>
            <person name="Yang Z."/>
            <person name="Yang Z."/>
            <person name="Zhou J."/>
            <person name="Zhu J."/>
            <person name="Brent C.S."/>
            <person name="Elsik C.G."/>
            <person name="Goodisman M.A."/>
            <person name="Liberles D.A."/>
            <person name="Roe R.M."/>
            <person name="Vargo E.L."/>
            <person name="Vilcinskas A."/>
            <person name="Wang J."/>
            <person name="Bornberg-Bauer E."/>
            <person name="Korb J."/>
            <person name="Zhang G."/>
            <person name="Liebig J."/>
        </authorList>
    </citation>
    <scope>NUCLEOTIDE SEQUENCE [LARGE SCALE GENOMIC DNA]</scope>
    <source>
        <tissue evidence="2">Whole organism</tissue>
    </source>
</reference>
<dbReference type="FunCoup" id="A0A067QKA2">
    <property type="interactions" value="10"/>
</dbReference>
<dbReference type="Proteomes" id="UP000027135">
    <property type="component" value="Unassembled WGS sequence"/>
</dbReference>
<dbReference type="SUPFAM" id="SSF54791">
    <property type="entry name" value="Eukaryotic type KH-domain (KH-domain type I)"/>
    <property type="match status" value="1"/>
</dbReference>
<dbReference type="GO" id="GO:1901190">
    <property type="term" value="P:regulation of formation of translation initiation ternary complex"/>
    <property type="evidence" value="ECO:0007669"/>
    <property type="project" value="TreeGrafter"/>
</dbReference>
<dbReference type="eggNOG" id="ENOG502QRYP">
    <property type="taxonomic scope" value="Eukaryota"/>
</dbReference>
<name>A0A067QKA2_ZOONE</name>
<keyword evidence="3" id="KW-1185">Reference proteome</keyword>
<accession>A0A067QKA2</accession>
<organism evidence="2 3">
    <name type="scientific">Zootermopsis nevadensis</name>
    <name type="common">Dampwood termite</name>
    <dbReference type="NCBI Taxonomy" id="136037"/>
    <lineage>
        <taxon>Eukaryota</taxon>
        <taxon>Metazoa</taxon>
        <taxon>Ecdysozoa</taxon>
        <taxon>Arthropoda</taxon>
        <taxon>Hexapoda</taxon>
        <taxon>Insecta</taxon>
        <taxon>Pterygota</taxon>
        <taxon>Neoptera</taxon>
        <taxon>Polyneoptera</taxon>
        <taxon>Dictyoptera</taxon>
        <taxon>Blattodea</taxon>
        <taxon>Blattoidea</taxon>
        <taxon>Termitoidae</taxon>
        <taxon>Termopsidae</taxon>
        <taxon>Zootermopsis</taxon>
    </lineage>
</organism>
<dbReference type="GO" id="GO:0008190">
    <property type="term" value="F:eukaryotic initiation factor 4E binding"/>
    <property type="evidence" value="ECO:0007669"/>
    <property type="project" value="InterPro"/>
</dbReference>
<feature type="compositionally biased region" description="Low complexity" evidence="1">
    <location>
        <begin position="265"/>
        <end position="275"/>
    </location>
</feature>
<dbReference type="PANTHER" id="PTHR20849">
    <property type="entry name" value="EUKARYOTIC TRANSLATION INITIATION FACTOR 4E-BINDING PROTEIN MEXTLI"/>
    <property type="match status" value="1"/>
</dbReference>
<sequence>MAAPNLTRLTRNVKKLEKPRPLKILGNSNRLSTIDGRLNSVEDIMALADSVSMHLANANFDQMLRVNIISICNSLKLFGQQLETIYKDQLDRIFVAFRNGCRDERLDYLSRVHLLEAIELRASNWQGCDNLIAYYKAKTSIENQDMLPVPDTPTLLSMASPLLGTSSSPTQSQALLLSSGEIIKTSGKFAKPTKIPGKNYCKDEVVIRNSDSGKVNPGAKERLVQITGPSEEKINHAKQLIEDTIRRNASPIRLEQPDKERMGGSSSSLNSSASDESNRFPGVRRSALLHSFSTNDASLGEYKYTVTVGNHSIKITGTNLDLVRTAKLLLDEHFNQDPEQSIHTSCEDEPKTPSTPLPDAPPGKFSAVSRVDSQDSNATSESDETYKAPLALEPASALSPGIDTTLGKQLAVVRQPLFPDASKEAFEQAEASVTAMDVNARNRRACFAHTNSQQQKEDSAVVMIESESTGNTKKYSMDFLLELALSPLSRKKPKDWERLVSYGIAKKMPELFDPVTYIQKCQELEGSSIVLSATETESTDCE</sequence>
<dbReference type="PANTHER" id="PTHR20849:SF2">
    <property type="entry name" value="EUKARYOTIC TRANSLATION INITIATION FACTOR 4E-BINDING PROTEIN MEXTLI"/>
    <property type="match status" value="1"/>
</dbReference>
<dbReference type="AlphaFoldDB" id="A0A067QKA2"/>
<gene>
    <name evidence="2" type="ORF">L798_01973</name>
</gene>
<evidence type="ECO:0000313" key="3">
    <source>
        <dbReference type="Proteomes" id="UP000027135"/>
    </source>
</evidence>
<dbReference type="GO" id="GO:0003723">
    <property type="term" value="F:RNA binding"/>
    <property type="evidence" value="ECO:0007669"/>
    <property type="project" value="InterPro"/>
</dbReference>
<dbReference type="InterPro" id="IPR040160">
    <property type="entry name" value="Mxt"/>
</dbReference>
<evidence type="ECO:0008006" key="4">
    <source>
        <dbReference type="Google" id="ProtNLM"/>
    </source>
</evidence>